<dbReference type="SMART" id="SM00155">
    <property type="entry name" value="PLDc"/>
    <property type="match status" value="2"/>
</dbReference>
<dbReference type="CDD" id="cd09110">
    <property type="entry name" value="PLDc_CLS_1"/>
    <property type="match status" value="1"/>
</dbReference>
<dbReference type="InterPro" id="IPR001736">
    <property type="entry name" value="PLipase_D/transphosphatidylase"/>
</dbReference>
<feature type="domain" description="PLD phosphodiesterase" evidence="1">
    <location>
        <begin position="123"/>
        <end position="150"/>
    </location>
</feature>
<dbReference type="Proteomes" id="UP000245125">
    <property type="component" value="Unassembled WGS sequence"/>
</dbReference>
<gene>
    <name evidence="2" type="ORF">NBG4_420008</name>
</gene>
<dbReference type="GO" id="GO:0016020">
    <property type="term" value="C:membrane"/>
    <property type="evidence" value="ECO:0007669"/>
    <property type="project" value="TreeGrafter"/>
</dbReference>
<dbReference type="EMBL" id="OUUY01000089">
    <property type="protein sequence ID" value="SPQ01084.1"/>
    <property type="molecule type" value="Genomic_DNA"/>
</dbReference>
<evidence type="ECO:0000313" key="3">
    <source>
        <dbReference type="Proteomes" id="UP000245125"/>
    </source>
</evidence>
<dbReference type="GO" id="GO:0032049">
    <property type="term" value="P:cardiolipin biosynthetic process"/>
    <property type="evidence" value="ECO:0007669"/>
    <property type="project" value="UniProtKB-ARBA"/>
</dbReference>
<dbReference type="SUPFAM" id="SSF56024">
    <property type="entry name" value="Phospholipase D/nuclease"/>
    <property type="match status" value="2"/>
</dbReference>
<reference evidence="3" key="1">
    <citation type="submission" date="2018-03" db="EMBL/GenBank/DDBJ databases">
        <authorList>
            <person name="Zecchin S."/>
        </authorList>
    </citation>
    <scope>NUCLEOTIDE SEQUENCE [LARGE SCALE GENOMIC DNA]</scope>
</reference>
<dbReference type="InterPro" id="IPR025202">
    <property type="entry name" value="PLD-like_dom"/>
</dbReference>
<protein>
    <submittedName>
        <fullName evidence="2">Putative Phospholipase D family protein</fullName>
    </submittedName>
</protein>
<dbReference type="GO" id="GO:0008808">
    <property type="term" value="F:cardiolipin synthase activity"/>
    <property type="evidence" value="ECO:0007669"/>
    <property type="project" value="TreeGrafter"/>
</dbReference>
<name>A0A2U3QI54_9BACT</name>
<dbReference type="Pfam" id="PF13091">
    <property type="entry name" value="PLDc_2"/>
    <property type="match status" value="2"/>
</dbReference>
<feature type="domain" description="PLD phosphodiesterase" evidence="1">
    <location>
        <begin position="304"/>
        <end position="331"/>
    </location>
</feature>
<dbReference type="AlphaFoldDB" id="A0A2U3QI54"/>
<dbReference type="PANTHER" id="PTHR21248:SF22">
    <property type="entry name" value="PHOSPHOLIPASE D"/>
    <property type="match status" value="1"/>
</dbReference>
<evidence type="ECO:0000313" key="2">
    <source>
        <dbReference type="EMBL" id="SPQ01084.1"/>
    </source>
</evidence>
<dbReference type="PROSITE" id="PS50035">
    <property type="entry name" value="PLD"/>
    <property type="match status" value="2"/>
</dbReference>
<accession>A0A2U3QI54</accession>
<dbReference type="PANTHER" id="PTHR21248">
    <property type="entry name" value="CARDIOLIPIN SYNTHASE"/>
    <property type="match status" value="1"/>
</dbReference>
<proteinExistence type="predicted"/>
<organism evidence="2 3">
    <name type="scientific">Candidatus Sulfobium mesophilum</name>
    <dbReference type="NCBI Taxonomy" id="2016548"/>
    <lineage>
        <taxon>Bacteria</taxon>
        <taxon>Pseudomonadati</taxon>
        <taxon>Nitrospirota</taxon>
        <taxon>Nitrospiria</taxon>
        <taxon>Nitrospirales</taxon>
        <taxon>Nitrospiraceae</taxon>
        <taxon>Candidatus Sulfobium</taxon>
    </lineage>
</organism>
<dbReference type="CDD" id="cd09159">
    <property type="entry name" value="PLDc_ybhO_like_2"/>
    <property type="match status" value="1"/>
</dbReference>
<keyword evidence="3" id="KW-1185">Reference proteome</keyword>
<sequence length="391" mass="45163">MARTEGNPDLSIRSIQSIFGTPFTDGNKITLLKGLDSFNIIFNAVNKAREFICLAFYIFRNDETGTELAEILRKKASEGVRVYILYDHFGSIGTPAKFWGYLRDSGIRIRASRPFKWTAPFHYVRRDHRKLIIIDGLYAFTGGLNIANEYRGYHLISKKIMRKKKGWRDTGILLEGPIAATLFEEFRRSWLLWKGGVIPAIKQTRRVKGELPVLPIFASSARGRRRMRKLLYFSIAKSRKSIYLTTAYFTPSRRMLQVLEEAVNRGVDVKLLLPGRSDITAALYAARAYFTKLIKAGVEIYNYQGEILHAKTAVFDSVWSVIGSANLDFQSLRRNDEGNVGIVDEDFGTQMRETFYEDLGNSDRVELEKWVRRPLYEKFKERFFALFRKRL</sequence>
<dbReference type="Gene3D" id="3.30.870.10">
    <property type="entry name" value="Endonuclease Chain A"/>
    <property type="match status" value="2"/>
</dbReference>
<evidence type="ECO:0000259" key="1">
    <source>
        <dbReference type="PROSITE" id="PS50035"/>
    </source>
</evidence>